<dbReference type="AlphaFoldDB" id="A0A671XVP7"/>
<dbReference type="OMA" id="VWIENSK"/>
<organism evidence="2 3">
    <name type="scientific">Sparus aurata</name>
    <name type="common">Gilthead sea bream</name>
    <dbReference type="NCBI Taxonomy" id="8175"/>
    <lineage>
        <taxon>Eukaryota</taxon>
        <taxon>Metazoa</taxon>
        <taxon>Chordata</taxon>
        <taxon>Craniata</taxon>
        <taxon>Vertebrata</taxon>
        <taxon>Euteleostomi</taxon>
        <taxon>Actinopterygii</taxon>
        <taxon>Neopterygii</taxon>
        <taxon>Teleostei</taxon>
        <taxon>Neoteleostei</taxon>
        <taxon>Acanthomorphata</taxon>
        <taxon>Eupercaria</taxon>
        <taxon>Spariformes</taxon>
        <taxon>Sparidae</taxon>
        <taxon>Sparus</taxon>
    </lineage>
</organism>
<reference evidence="2" key="3">
    <citation type="submission" date="2025-09" db="UniProtKB">
        <authorList>
            <consortium name="Ensembl"/>
        </authorList>
    </citation>
    <scope>IDENTIFICATION</scope>
</reference>
<name>A0A671XVP7_SPAAU</name>
<reference evidence="2" key="2">
    <citation type="submission" date="2025-08" db="UniProtKB">
        <authorList>
            <consortium name="Ensembl"/>
        </authorList>
    </citation>
    <scope>IDENTIFICATION</scope>
</reference>
<dbReference type="InParanoid" id="A0A671XVP7"/>
<evidence type="ECO:0000313" key="2">
    <source>
        <dbReference type="Ensembl" id="ENSSAUP00010055258.1"/>
    </source>
</evidence>
<dbReference type="Pfam" id="PF20478">
    <property type="entry name" value="P2RX7_C"/>
    <property type="match status" value="1"/>
</dbReference>
<reference evidence="2" key="1">
    <citation type="submission" date="2021-04" db="EMBL/GenBank/DDBJ databases">
        <authorList>
            <consortium name="Wellcome Sanger Institute Data Sharing"/>
        </authorList>
    </citation>
    <scope>NUCLEOTIDE SEQUENCE [LARGE SCALE GENOMIC DNA]</scope>
</reference>
<accession>A0A671XVP7</accession>
<dbReference type="InterPro" id="IPR046815">
    <property type="entry name" value="P2RX7_C"/>
</dbReference>
<dbReference type="PANTHER" id="PTHR36981:SF9">
    <property type="entry name" value="NANOR-RELATED"/>
    <property type="match status" value="1"/>
</dbReference>
<dbReference type="PANTHER" id="PTHR36981">
    <property type="entry name" value="ZGC:195170"/>
    <property type="match status" value="1"/>
</dbReference>
<protein>
    <recommendedName>
        <fullName evidence="1">P2X purinoreceptor 7 intracellular domain-containing protein</fullName>
    </recommendedName>
</protein>
<keyword evidence="3" id="KW-1185">Reference proteome</keyword>
<dbReference type="Ensembl" id="ENSSAUT00010058065.1">
    <property type="protein sequence ID" value="ENSSAUP00010055258.1"/>
    <property type="gene ID" value="ENSSAUG00010022734.1"/>
</dbReference>
<sequence length="118" mass="13431">MHRCEQIGGAACVTVHPGFEPVALNPYCVQAVYGTYLQLFGQMEEPVLHSCYRHLAYRNFVRCCWGYLGRHIRVGIPSCAVTRIRQEFPENEGNYSGFQLPPPRLIFFQCCLSTLPTC</sequence>
<dbReference type="Proteomes" id="UP000472265">
    <property type="component" value="Chromosome 21"/>
</dbReference>
<proteinExistence type="predicted"/>
<evidence type="ECO:0000313" key="3">
    <source>
        <dbReference type="Proteomes" id="UP000472265"/>
    </source>
</evidence>
<feature type="domain" description="P2X purinoreceptor 7 intracellular" evidence="1">
    <location>
        <begin position="7"/>
        <end position="99"/>
    </location>
</feature>
<evidence type="ECO:0000259" key="1">
    <source>
        <dbReference type="Pfam" id="PF20478"/>
    </source>
</evidence>
<dbReference type="GeneTree" id="ENSGT01030000235663"/>